<dbReference type="InterPro" id="IPR034732">
    <property type="entry name" value="EPHD"/>
</dbReference>
<dbReference type="InterPro" id="IPR003889">
    <property type="entry name" value="FYrich_C"/>
</dbReference>
<dbReference type="Pfam" id="PF05964">
    <property type="entry name" value="FYRN"/>
    <property type="match status" value="1"/>
</dbReference>
<dbReference type="InterPro" id="IPR046341">
    <property type="entry name" value="SET_dom_sf"/>
</dbReference>
<dbReference type="PROSITE" id="PS51543">
    <property type="entry name" value="FYRC"/>
    <property type="match status" value="1"/>
</dbReference>
<dbReference type="InterPro" id="IPR000313">
    <property type="entry name" value="PWWP_dom"/>
</dbReference>
<keyword evidence="8" id="KW-0156">Chromatin regulator</keyword>
<dbReference type="InParanoid" id="D8RVW3"/>
<evidence type="ECO:0000256" key="11">
    <source>
        <dbReference type="SAM" id="MobiDB-lite"/>
    </source>
</evidence>
<dbReference type="InterPro" id="IPR003616">
    <property type="entry name" value="Post-SET_dom"/>
</dbReference>
<dbReference type="EMBL" id="GL377591">
    <property type="protein sequence ID" value="EFJ24026.1"/>
    <property type="molecule type" value="Genomic_DNA"/>
</dbReference>
<proteinExistence type="predicted"/>
<evidence type="ECO:0000256" key="1">
    <source>
        <dbReference type="ARBA" id="ARBA00004123"/>
    </source>
</evidence>
<feature type="region of interest" description="Disordered" evidence="11">
    <location>
        <begin position="30"/>
        <end position="87"/>
    </location>
</feature>
<dbReference type="GO" id="GO:0008270">
    <property type="term" value="F:zinc ion binding"/>
    <property type="evidence" value="ECO:0007669"/>
    <property type="project" value="UniProtKB-KW"/>
</dbReference>
<dbReference type="InterPro" id="IPR003888">
    <property type="entry name" value="FYrich_N"/>
</dbReference>
<dbReference type="Pfam" id="PF00855">
    <property type="entry name" value="PWWP"/>
    <property type="match status" value="1"/>
</dbReference>
<dbReference type="Pfam" id="PF13832">
    <property type="entry name" value="zf-HC5HC2H_2"/>
    <property type="match status" value="1"/>
</dbReference>
<dbReference type="SMART" id="SM00541">
    <property type="entry name" value="FYRN"/>
    <property type="match status" value="1"/>
</dbReference>
<feature type="domain" description="SET" evidence="13">
    <location>
        <begin position="1022"/>
        <end position="1140"/>
    </location>
</feature>
<dbReference type="CDD" id="cd20142">
    <property type="entry name" value="PWWP_AtATX1-like"/>
    <property type="match status" value="1"/>
</dbReference>
<dbReference type="eggNOG" id="KOG1080">
    <property type="taxonomic scope" value="Eukaryota"/>
</dbReference>
<dbReference type="KEGG" id="smo:SELMODRAFT_415365"/>
<dbReference type="GO" id="GO:0000785">
    <property type="term" value="C:chromatin"/>
    <property type="evidence" value="ECO:0000318"/>
    <property type="project" value="GO_Central"/>
</dbReference>
<dbReference type="SUPFAM" id="SSF57903">
    <property type="entry name" value="FYVE/PHD zinc finger"/>
    <property type="match status" value="1"/>
</dbReference>
<name>D8RVW3_SELML</name>
<feature type="domain" description="PHD-type" evidence="12">
    <location>
        <begin position="716"/>
        <end position="766"/>
    </location>
</feature>
<keyword evidence="18" id="KW-1185">Reference proteome</keyword>
<dbReference type="InterPro" id="IPR013083">
    <property type="entry name" value="Znf_RING/FYVE/PHD"/>
</dbReference>
<feature type="region of interest" description="Disordered" evidence="11">
    <location>
        <begin position="179"/>
        <end position="198"/>
    </location>
</feature>
<feature type="domain" description="PHD-type" evidence="16">
    <location>
        <begin position="771"/>
        <end position="897"/>
    </location>
</feature>
<gene>
    <name evidence="17" type="ORF">SELMODRAFT_415365</name>
</gene>
<dbReference type="Gene3D" id="2.30.30.140">
    <property type="match status" value="1"/>
</dbReference>
<feature type="domain" description="Post-SET" evidence="15">
    <location>
        <begin position="1146"/>
        <end position="1162"/>
    </location>
</feature>
<evidence type="ECO:0000256" key="8">
    <source>
        <dbReference type="ARBA" id="ARBA00022853"/>
    </source>
</evidence>
<feature type="domain" description="PWWP" evidence="14">
    <location>
        <begin position="396"/>
        <end position="461"/>
    </location>
</feature>
<dbReference type="PROSITE" id="PS50868">
    <property type="entry name" value="POST_SET"/>
    <property type="match status" value="1"/>
</dbReference>
<evidence type="ECO:0000313" key="18">
    <source>
        <dbReference type="Proteomes" id="UP000001514"/>
    </source>
</evidence>
<evidence type="ECO:0000256" key="7">
    <source>
        <dbReference type="ARBA" id="ARBA00022833"/>
    </source>
</evidence>
<dbReference type="Gene3D" id="2.170.270.10">
    <property type="entry name" value="SET domain"/>
    <property type="match status" value="1"/>
</dbReference>
<dbReference type="PROSITE" id="PS50812">
    <property type="entry name" value="PWWP"/>
    <property type="match status" value="1"/>
</dbReference>
<dbReference type="SMART" id="SM00317">
    <property type="entry name" value="SET"/>
    <property type="match status" value="1"/>
</dbReference>
<dbReference type="PANTHER" id="PTHR13793">
    <property type="entry name" value="PHD FINGER PROTEINS"/>
    <property type="match status" value="1"/>
</dbReference>
<dbReference type="Gene3D" id="3.30.40.10">
    <property type="entry name" value="Zinc/RING finger domain, C3HC4 (zinc finger)"/>
    <property type="match status" value="2"/>
</dbReference>
<dbReference type="InterPro" id="IPR001214">
    <property type="entry name" value="SET_dom"/>
</dbReference>
<reference evidence="17 18" key="1">
    <citation type="journal article" date="2011" name="Science">
        <title>The Selaginella genome identifies genetic changes associated with the evolution of vascular plants.</title>
        <authorList>
            <person name="Banks J.A."/>
            <person name="Nishiyama T."/>
            <person name="Hasebe M."/>
            <person name="Bowman J.L."/>
            <person name="Gribskov M."/>
            <person name="dePamphilis C."/>
            <person name="Albert V.A."/>
            <person name="Aono N."/>
            <person name="Aoyama T."/>
            <person name="Ambrose B.A."/>
            <person name="Ashton N.W."/>
            <person name="Axtell M.J."/>
            <person name="Barker E."/>
            <person name="Barker M.S."/>
            <person name="Bennetzen J.L."/>
            <person name="Bonawitz N.D."/>
            <person name="Chapple C."/>
            <person name="Cheng C."/>
            <person name="Correa L.G."/>
            <person name="Dacre M."/>
            <person name="DeBarry J."/>
            <person name="Dreyer I."/>
            <person name="Elias M."/>
            <person name="Engstrom E.M."/>
            <person name="Estelle M."/>
            <person name="Feng L."/>
            <person name="Finet C."/>
            <person name="Floyd S.K."/>
            <person name="Frommer W.B."/>
            <person name="Fujita T."/>
            <person name="Gramzow L."/>
            <person name="Gutensohn M."/>
            <person name="Harholt J."/>
            <person name="Hattori M."/>
            <person name="Heyl A."/>
            <person name="Hirai T."/>
            <person name="Hiwatashi Y."/>
            <person name="Ishikawa M."/>
            <person name="Iwata M."/>
            <person name="Karol K.G."/>
            <person name="Koehler B."/>
            <person name="Kolukisaoglu U."/>
            <person name="Kubo M."/>
            <person name="Kurata T."/>
            <person name="Lalonde S."/>
            <person name="Li K."/>
            <person name="Li Y."/>
            <person name="Litt A."/>
            <person name="Lyons E."/>
            <person name="Manning G."/>
            <person name="Maruyama T."/>
            <person name="Michael T.P."/>
            <person name="Mikami K."/>
            <person name="Miyazaki S."/>
            <person name="Morinaga S."/>
            <person name="Murata T."/>
            <person name="Mueller-Roeber B."/>
            <person name="Nelson D.R."/>
            <person name="Obara M."/>
            <person name="Oguri Y."/>
            <person name="Olmstead R.G."/>
            <person name="Onodera N."/>
            <person name="Petersen B.L."/>
            <person name="Pils B."/>
            <person name="Prigge M."/>
            <person name="Rensing S.A."/>
            <person name="Riano-Pachon D.M."/>
            <person name="Roberts A.W."/>
            <person name="Sato Y."/>
            <person name="Scheller H.V."/>
            <person name="Schulz B."/>
            <person name="Schulz C."/>
            <person name="Shakirov E.V."/>
            <person name="Shibagaki N."/>
            <person name="Shinohara N."/>
            <person name="Shippen D.E."/>
            <person name="Soerensen I."/>
            <person name="Sotooka R."/>
            <person name="Sugimoto N."/>
            <person name="Sugita M."/>
            <person name="Sumikawa N."/>
            <person name="Tanurdzic M."/>
            <person name="Theissen G."/>
            <person name="Ulvskov P."/>
            <person name="Wakazuki S."/>
            <person name="Weng J.K."/>
            <person name="Willats W.W."/>
            <person name="Wipf D."/>
            <person name="Wolf P.G."/>
            <person name="Yang L."/>
            <person name="Zimmer A.D."/>
            <person name="Zhu Q."/>
            <person name="Mitros T."/>
            <person name="Hellsten U."/>
            <person name="Loque D."/>
            <person name="Otillar R."/>
            <person name="Salamov A."/>
            <person name="Schmutz J."/>
            <person name="Shapiro H."/>
            <person name="Lindquist E."/>
            <person name="Lucas S."/>
            <person name="Rokhsar D."/>
            <person name="Grigoriev I.V."/>
        </authorList>
    </citation>
    <scope>NUCLEOTIDE SEQUENCE [LARGE SCALE GENOMIC DNA]</scope>
</reference>
<dbReference type="GO" id="GO:0006357">
    <property type="term" value="P:regulation of transcription by RNA polymerase II"/>
    <property type="evidence" value="ECO:0000318"/>
    <property type="project" value="GO_Central"/>
</dbReference>
<keyword evidence="6 10" id="KW-0863">Zinc-finger</keyword>
<keyword evidence="9" id="KW-0539">Nucleus</keyword>
<dbReference type="InterPro" id="IPR041956">
    <property type="entry name" value="ATX1/2_ePHD"/>
</dbReference>
<organism evidence="18">
    <name type="scientific">Selaginella moellendorffii</name>
    <name type="common">Spikemoss</name>
    <dbReference type="NCBI Taxonomy" id="88036"/>
    <lineage>
        <taxon>Eukaryota</taxon>
        <taxon>Viridiplantae</taxon>
        <taxon>Streptophyta</taxon>
        <taxon>Embryophyta</taxon>
        <taxon>Tracheophyta</taxon>
        <taxon>Lycopodiopsida</taxon>
        <taxon>Selaginellales</taxon>
        <taxon>Selaginellaceae</taxon>
        <taxon>Selaginella</taxon>
    </lineage>
</organism>
<feature type="compositionally biased region" description="Acidic residues" evidence="11">
    <location>
        <begin position="64"/>
        <end position="76"/>
    </location>
</feature>
<dbReference type="PROSITE" id="PS50280">
    <property type="entry name" value="SET"/>
    <property type="match status" value="1"/>
</dbReference>
<evidence type="ECO:0000259" key="16">
    <source>
        <dbReference type="PROSITE" id="PS51805"/>
    </source>
</evidence>
<dbReference type="InterPro" id="IPR050701">
    <property type="entry name" value="Histone_Mod_Regulator"/>
</dbReference>
<dbReference type="GO" id="GO:0032259">
    <property type="term" value="P:methylation"/>
    <property type="evidence" value="ECO:0007669"/>
    <property type="project" value="UniProtKB-KW"/>
</dbReference>
<dbReference type="GO" id="GO:0005634">
    <property type="term" value="C:nucleus"/>
    <property type="evidence" value="ECO:0007669"/>
    <property type="project" value="UniProtKB-SubCell"/>
</dbReference>
<dbReference type="InterPro" id="IPR001965">
    <property type="entry name" value="Znf_PHD"/>
</dbReference>
<evidence type="ECO:0000256" key="10">
    <source>
        <dbReference type="PROSITE-ProRule" id="PRU00146"/>
    </source>
</evidence>
<dbReference type="Proteomes" id="UP000001514">
    <property type="component" value="Unassembled WGS sequence"/>
</dbReference>
<dbReference type="SUPFAM" id="SSF63748">
    <property type="entry name" value="Tudor/PWWP/MBT"/>
    <property type="match status" value="1"/>
</dbReference>
<dbReference type="FunCoup" id="D8RVW3">
    <property type="interactions" value="1339"/>
</dbReference>
<dbReference type="InterPro" id="IPR042010">
    <property type="entry name" value="ATX1/2_PHD"/>
</dbReference>
<evidence type="ECO:0000259" key="13">
    <source>
        <dbReference type="PROSITE" id="PS50280"/>
    </source>
</evidence>
<evidence type="ECO:0000256" key="9">
    <source>
        <dbReference type="ARBA" id="ARBA00023242"/>
    </source>
</evidence>
<dbReference type="PROSITE" id="PS01359">
    <property type="entry name" value="ZF_PHD_1"/>
    <property type="match status" value="1"/>
</dbReference>
<dbReference type="CDD" id="cd10518">
    <property type="entry name" value="SET_SETD1-like"/>
    <property type="match status" value="1"/>
</dbReference>
<comment type="subcellular location">
    <subcellularLocation>
        <location evidence="1">Nucleus</location>
    </subcellularLocation>
</comment>
<dbReference type="STRING" id="88036.D8RVW3"/>
<dbReference type="Pfam" id="PF05965">
    <property type="entry name" value="FYRC"/>
    <property type="match status" value="1"/>
</dbReference>
<dbReference type="OMA" id="PYIVSGF"/>
<evidence type="ECO:0000256" key="2">
    <source>
        <dbReference type="ARBA" id="ARBA00022603"/>
    </source>
</evidence>
<dbReference type="InterPro" id="IPR011011">
    <property type="entry name" value="Znf_FYVE_PHD"/>
</dbReference>
<evidence type="ECO:0000259" key="15">
    <source>
        <dbReference type="PROSITE" id="PS50868"/>
    </source>
</evidence>
<dbReference type="CDD" id="cd15494">
    <property type="entry name" value="PHD_ATX1_2_like"/>
    <property type="match status" value="1"/>
</dbReference>
<dbReference type="AlphaFoldDB" id="D8RVW3"/>
<evidence type="ECO:0000259" key="14">
    <source>
        <dbReference type="PROSITE" id="PS50812"/>
    </source>
</evidence>
<dbReference type="InterPro" id="IPR019786">
    <property type="entry name" value="Zinc_finger_PHD-type_CS"/>
</dbReference>
<dbReference type="GO" id="GO:0008168">
    <property type="term" value="F:methyltransferase activity"/>
    <property type="evidence" value="ECO:0007669"/>
    <property type="project" value="UniProtKB-KW"/>
</dbReference>
<sequence length="1184" mass="134187">MVAHPTSFQDDSSSKPVKFKSVSQFYTSYQAEPAVDELDDPSTEEQELDDSSTDNHESDYVSQESDDVSQEWSDSEDTARRPVKKRRMSIIQSSFHAPAKGKEEQPAFRTLAQLLEPRRNERIKSFPPKRRKSSISRDIAATKLKRFYCKPRTNRAKGRTLLEGNIGLIVDLVFQSVDDGNSSNHPRKDEPLPSLPTEESIGNCGVPVKLADAEDSVTQEVSTSFASMEDEQKLVTVRDPEFLTIGRLFARGSAKSSDPSFHAQLKWREIDVGGTDPLVLVNHKCKVYNPLERKWLAASVVQYDQLSKKHQVLHLSGLGLITLTNASGPQVHYDIQGEVWQFLSRERIAFYISLDEKMRLITSYDERSSLEERKAKAEELLVFAASTESYDRLFQHGDIVWAETPGYPMWPAFVMDDQHARLCNLEISTGELPVHYFGTYESARSTCFRIIIGRIVKFSKGILDDYHLKCSRISFDRGLEEVDRYYREQKLPPGMTYLQEEVVTTLTQAIHSDSEEKSEKDEDFVGDERKHKVRKSLESISKCPIKLGSLQVLNLGKIVKDSEYFHDQHYIWTEGYTSIRKFFSIKDPTKTVIYKMEILRNPNARTMPLFRVTPDDGEQVEGPSAAACWKKILNQLHRARKKLNLNGQHDKKRQFYRSGAAMFGLSNPQISRLIQALPYARVCSKFKVWREATTFEDLDAILPAGFKHVEVEWKHLDHCSVCDTNEEYEGNILLQCDKCRMLVHLNCYGVLEPPGDSWLCNLCDSNAPKRSPPCCLCPIKGGAMKRTTDGRWVHLACALWIPETSCVDMDRMEPIEGISSVNKERWKLTCTICSVPYGACIQCADHHCRVSYHALCARAAGFCTKVLEGLRRKRNRTTGVQEVERSVQLVSYCKKHMHSKMSTKATFDTFATHEDDYAYASHNPSGSARSEPYNVAIRRGRREPDHYSAALAKRAFLVNRPHIVTGCLRNPYKRVKRPAPVPIGVSKVQPFLTIRPRSAPDGRQVALTVSERFYQMRASLHRRLTFGKSAIHGWGLFAKEPHGAGDMVIEYAGEIIRPTVADVREKRCYNSLVGAGTYMFCIDNERVVDATRAGSIAHLINHSCEPNCYSRVVTTNGKERIVIFAKQDIAGGDEVTYDYRFTSIGDQLPCHCGTAGCRGIVNVMDEEDESGRILVRTAELTKLQ</sequence>
<evidence type="ECO:0000256" key="4">
    <source>
        <dbReference type="ARBA" id="ARBA00022691"/>
    </source>
</evidence>
<dbReference type="Gramene" id="EFJ24026">
    <property type="protein sequence ID" value="EFJ24026"/>
    <property type="gene ID" value="SELMODRAFT_415365"/>
</dbReference>
<evidence type="ECO:0000256" key="5">
    <source>
        <dbReference type="ARBA" id="ARBA00022723"/>
    </source>
</evidence>
<dbReference type="PANTHER" id="PTHR13793:SF140">
    <property type="entry name" value="HISTONE-LYSINE N-METHYLTRANSFERASE ATX2"/>
    <property type="match status" value="1"/>
</dbReference>
<evidence type="ECO:0000256" key="3">
    <source>
        <dbReference type="ARBA" id="ARBA00022679"/>
    </source>
</evidence>
<keyword evidence="2" id="KW-0489">Methyltransferase</keyword>
<dbReference type="SUPFAM" id="SSF82199">
    <property type="entry name" value="SET domain"/>
    <property type="match status" value="1"/>
</dbReference>
<feature type="compositionally biased region" description="Acidic residues" evidence="11">
    <location>
        <begin position="34"/>
        <end position="52"/>
    </location>
</feature>
<evidence type="ECO:0000256" key="6">
    <source>
        <dbReference type="ARBA" id="ARBA00022771"/>
    </source>
</evidence>
<dbReference type="SMART" id="SM00542">
    <property type="entry name" value="FYRC"/>
    <property type="match status" value="1"/>
</dbReference>
<evidence type="ECO:0000313" key="17">
    <source>
        <dbReference type="EMBL" id="EFJ24026.1"/>
    </source>
</evidence>
<protein>
    <recommendedName>
        <fullName evidence="19">Histone-lysine N-methyltransferase</fullName>
    </recommendedName>
</protein>
<dbReference type="InterPro" id="IPR019787">
    <property type="entry name" value="Znf_PHD-finger"/>
</dbReference>
<dbReference type="Pfam" id="PF13831">
    <property type="entry name" value="PHD_2"/>
    <property type="match status" value="1"/>
</dbReference>
<accession>D8RVW3</accession>
<dbReference type="SMART" id="SM00249">
    <property type="entry name" value="PHD"/>
    <property type="match status" value="2"/>
</dbReference>
<evidence type="ECO:0008006" key="19">
    <source>
        <dbReference type="Google" id="ProtNLM"/>
    </source>
</evidence>
<dbReference type="GO" id="GO:0140993">
    <property type="term" value="F:histone modifying activity"/>
    <property type="evidence" value="ECO:0007669"/>
    <property type="project" value="UniProtKB-ARBA"/>
</dbReference>
<keyword evidence="4" id="KW-0949">S-adenosyl-L-methionine</keyword>
<dbReference type="PROSITE" id="PS51542">
    <property type="entry name" value="FYRN"/>
    <property type="match status" value="1"/>
</dbReference>
<keyword evidence="7" id="KW-0862">Zinc</keyword>
<keyword evidence="3" id="KW-0808">Transferase</keyword>
<dbReference type="HOGENOM" id="CLU_005729_0_0_1"/>
<dbReference type="Pfam" id="PF00856">
    <property type="entry name" value="SET"/>
    <property type="match status" value="1"/>
</dbReference>
<evidence type="ECO:0000259" key="12">
    <source>
        <dbReference type="PROSITE" id="PS50016"/>
    </source>
</evidence>
<dbReference type="PROSITE" id="PS50016">
    <property type="entry name" value="ZF_PHD_2"/>
    <property type="match status" value="1"/>
</dbReference>
<dbReference type="Gene3D" id="3.30.160.360">
    <property type="match status" value="1"/>
</dbReference>
<dbReference type="PROSITE" id="PS51805">
    <property type="entry name" value="EPHD"/>
    <property type="match status" value="1"/>
</dbReference>
<dbReference type="CDD" id="cd15662">
    <property type="entry name" value="ePHD_ATX1_2_like"/>
    <property type="match status" value="1"/>
</dbReference>
<keyword evidence="5" id="KW-0479">Metal-binding</keyword>